<dbReference type="AlphaFoldDB" id="A0A0K0EEL3"/>
<dbReference type="WBParaSite" id="TCONS_00009715.p1">
    <property type="protein sequence ID" value="TCONS_00009715.p1"/>
    <property type="gene ID" value="XLOC_007482"/>
</dbReference>
<name>A0A0K0EEL3_STRER</name>
<evidence type="ECO:0000313" key="3">
    <source>
        <dbReference type="Proteomes" id="UP000035681"/>
    </source>
</evidence>
<feature type="domain" description="Tudor" evidence="2">
    <location>
        <begin position="30"/>
        <end position="144"/>
    </location>
</feature>
<feature type="compositionally biased region" description="Basic and acidic residues" evidence="1">
    <location>
        <begin position="631"/>
        <end position="641"/>
    </location>
</feature>
<proteinExistence type="predicted"/>
<dbReference type="Pfam" id="PF00567">
    <property type="entry name" value="TUDOR"/>
    <property type="match status" value="1"/>
</dbReference>
<dbReference type="WBParaSite" id="SSTP_0000792400.1">
    <property type="protein sequence ID" value="SSTP_0000792400.1"/>
    <property type="gene ID" value="SSTP_0000792400"/>
</dbReference>
<dbReference type="Proteomes" id="UP000035681">
    <property type="component" value="Unplaced"/>
</dbReference>
<feature type="region of interest" description="Disordered" evidence="1">
    <location>
        <begin position="622"/>
        <end position="647"/>
    </location>
</feature>
<evidence type="ECO:0000313" key="5">
    <source>
        <dbReference type="WBParaSite" id="TCONS_00009715.p1"/>
    </source>
</evidence>
<evidence type="ECO:0000259" key="2">
    <source>
        <dbReference type="Pfam" id="PF00567"/>
    </source>
</evidence>
<evidence type="ECO:0000313" key="4">
    <source>
        <dbReference type="WBParaSite" id="SSTP_0000792400.1"/>
    </source>
</evidence>
<evidence type="ECO:0000256" key="1">
    <source>
        <dbReference type="SAM" id="MobiDB-lite"/>
    </source>
</evidence>
<accession>A0A0K0EEL3</accession>
<reference evidence="4" key="1">
    <citation type="submission" date="2015-08" db="UniProtKB">
        <authorList>
            <consortium name="WormBaseParasite"/>
        </authorList>
    </citation>
    <scope>IDENTIFICATION</scope>
</reference>
<protein>
    <submittedName>
        <fullName evidence="4 5">Tudor domain-containing protein</fullName>
    </submittedName>
</protein>
<organism evidence="4">
    <name type="scientific">Strongyloides stercoralis</name>
    <name type="common">Threadworm</name>
    <dbReference type="NCBI Taxonomy" id="6248"/>
    <lineage>
        <taxon>Eukaryota</taxon>
        <taxon>Metazoa</taxon>
        <taxon>Ecdysozoa</taxon>
        <taxon>Nematoda</taxon>
        <taxon>Chromadorea</taxon>
        <taxon>Rhabditida</taxon>
        <taxon>Tylenchina</taxon>
        <taxon>Panagrolaimomorpha</taxon>
        <taxon>Strongyloidoidea</taxon>
        <taxon>Strongyloididae</taxon>
        <taxon>Strongyloides</taxon>
    </lineage>
</organism>
<sequence length="898" mass="101962">MSLTLQHYLDFLNTVLYLGKEYEDFGCSPRSIQCYVSKVDEKSKNIWLKPIKTAALDNELEGLCQSFLESNCEKENLDDYSVGNIGLCVTTDGDLIGRGRIVGINRKGLPVIQCIDTGIIYGSLDKSCIYKLHPSMTKDNFAFPLCFVAKSLPAAYLNKYRMLGATDIHVGDFVNVNIINVSGTIVHAIFSLCNKIITSVKYNYIGLDAFGDGNIQWSRFCDSNKYQVGYKDNCQIMECHKITDANTDGYVVGIPDEETIYVRSVSLSIAYCCFLDALTSSYSVEEFNKLLYVHKVVPDDIMKTFVFFDSVTMKFYRVELTGVSSEKFSCYCIDQPSLLFLDIDNKPDILWRLSTTFALPRFYCEVKLGDLKSRTTLMGNNKVSLRRITTLKNLFKENNLVTVERRTNKKFLTVRHEGLDVVERYKNIMLDTYHDKMDATTNTSGVFKEPSLRKKGAFASSMNESFKGKGKVLGQSLKAQCSMKITSYNSKKTEDLNKDGIFEFGSFKPKGSYVNDSTENSVSNYIDDEHADELCEYVDWNFGCKNSRASKESLDLILTESLKKLSLGYNDKTYEKDELPSAVYERDWARPSSNLSNSTTTSGENTRNCRAVRFKDVSFNDSSDANNKASCSKDPRKKSPDVSDCDSGLSYSGISSTENINHLDGNSQNNYLKKKLKCTERYAVVNICSVDDIRIFDLESLNMYLSIHDTLMGLDDNQLERIEFGKTMPDTMYILEYKNERYRVFVKDNYMNEDDDSDSDQSHYSESCNKAGKNSENMDVIFVEYDTKQQFTFNCDNCLKIYKCPDEIRNLKSVPSEVVSLAGEHRNNSKIRNYIHTPEATEYLRSLLPPFEFKTNANIKFSSDTIAGKKTISIRNSQGRSLSPLFSAFCHELAECKK</sequence>
<keyword evidence="3" id="KW-1185">Reference proteome</keyword>
<dbReference type="InterPro" id="IPR002999">
    <property type="entry name" value="Tudor"/>
</dbReference>